<evidence type="ECO:0000256" key="4">
    <source>
        <dbReference type="ARBA" id="ARBA00022989"/>
    </source>
</evidence>
<evidence type="ECO:0000256" key="3">
    <source>
        <dbReference type="ARBA" id="ARBA00022692"/>
    </source>
</evidence>
<evidence type="ECO:0000256" key="1">
    <source>
        <dbReference type="ARBA" id="ARBA00004651"/>
    </source>
</evidence>
<keyword evidence="2" id="KW-1003">Cell membrane</keyword>
<evidence type="ECO:0000313" key="8">
    <source>
        <dbReference type="EMBL" id="SOZ39612.1"/>
    </source>
</evidence>
<dbReference type="EMBL" id="OFTC01000042">
    <property type="protein sequence ID" value="SOZ39612.1"/>
    <property type="molecule type" value="Genomic_DNA"/>
</dbReference>
<feature type="transmembrane region" description="Helical" evidence="6">
    <location>
        <begin position="172"/>
        <end position="194"/>
    </location>
</feature>
<dbReference type="PANTHER" id="PTHR35007">
    <property type="entry name" value="INTEGRAL MEMBRANE PROTEIN-RELATED"/>
    <property type="match status" value="1"/>
</dbReference>
<geneLocation type="plasmid" evidence="9">
    <name>II</name>
</geneLocation>
<dbReference type="EMBL" id="LT984807">
    <property type="protein sequence ID" value="SPD61062.1"/>
    <property type="molecule type" value="Genomic_DNA"/>
</dbReference>
<evidence type="ECO:0000256" key="6">
    <source>
        <dbReference type="SAM" id="Phobius"/>
    </source>
</evidence>
<geneLocation type="plasmid" evidence="10">
    <name>ii</name>
</geneLocation>
<keyword evidence="3 6" id="KW-0812">Transmembrane</keyword>
<evidence type="ECO:0000313" key="9">
    <source>
        <dbReference type="EMBL" id="SPD61062.1"/>
    </source>
</evidence>
<keyword evidence="9" id="KW-0614">Plasmid</keyword>
<evidence type="ECO:0000256" key="2">
    <source>
        <dbReference type="ARBA" id="ARBA00022475"/>
    </source>
</evidence>
<dbReference type="PROSITE" id="PS51257">
    <property type="entry name" value="PROKAR_LIPOPROTEIN"/>
    <property type="match status" value="1"/>
</dbReference>
<evidence type="ECO:0000259" key="7">
    <source>
        <dbReference type="Pfam" id="PF00482"/>
    </source>
</evidence>
<gene>
    <name evidence="8" type="ORF">CBM2605_B30035</name>
    <name evidence="9" type="ORF">CBM2607_MP21720</name>
</gene>
<keyword evidence="11" id="KW-1185">Reference proteome</keyword>
<sequence>MDRLTLISLSLLVAACGVGVLALPLLRDWRQRRLSARTIDAALARQQRSTAVAPAAAAAPAPTPRAPGMPGVPGVPGVAGARTAANAATTAATPGAGTGLGAQLGARVGERFDAHWLESRLGRAVVTPEDQQLLEQCGWYGLQARMLFGVLRLALPLALSVLAMLWHLGASAFMVMAWGFGTFAVAYLAPKWYLRRRAAARLRMVDDELPVLIDMLRLLQGVGLSIDQSLQVIVAEFGGMLRVLGPELARANQQFASGRSREQTLLRIGRLFDSEDLKSLITLLTQVDKHGGAVQEPLRQFGLRMQEARKSRMKDEIGRLTVKMTAVMVVSLLPVLLILTAGPGFLGVIRMLANMGGTR</sequence>
<name>A0A375HT14_9BURK</name>
<keyword evidence="4 6" id="KW-1133">Transmembrane helix</keyword>
<dbReference type="RefSeq" id="WP_018004762.1">
    <property type="nucleotide sequence ID" value="NZ_AQUR01000081.1"/>
</dbReference>
<dbReference type="Pfam" id="PF00482">
    <property type="entry name" value="T2SSF"/>
    <property type="match status" value="1"/>
</dbReference>
<evidence type="ECO:0000313" key="10">
    <source>
        <dbReference type="Proteomes" id="UP000255168"/>
    </source>
</evidence>
<keyword evidence="5 6" id="KW-0472">Membrane</keyword>
<dbReference type="Proteomes" id="UP000255168">
    <property type="component" value="Plasmid II"/>
</dbReference>
<accession>A0A375HT14</accession>
<protein>
    <submittedName>
        <fullName evidence="9">Pilus assembly protein TadC</fullName>
    </submittedName>
    <submittedName>
        <fullName evidence="8">Type II secretion system protein</fullName>
    </submittedName>
</protein>
<organism evidence="9 10">
    <name type="scientific">Cupriavidus neocaledonicus</name>
    <dbReference type="NCBI Taxonomy" id="1040979"/>
    <lineage>
        <taxon>Bacteria</taxon>
        <taxon>Pseudomonadati</taxon>
        <taxon>Pseudomonadota</taxon>
        <taxon>Betaproteobacteria</taxon>
        <taxon>Burkholderiales</taxon>
        <taxon>Burkholderiaceae</taxon>
        <taxon>Cupriavidus</taxon>
    </lineage>
</organism>
<dbReference type="PANTHER" id="PTHR35007:SF2">
    <property type="entry name" value="PILUS ASSEMBLE PROTEIN"/>
    <property type="match status" value="1"/>
</dbReference>
<evidence type="ECO:0000313" key="11">
    <source>
        <dbReference type="Proteomes" id="UP000256710"/>
    </source>
</evidence>
<feature type="transmembrane region" description="Helical" evidence="6">
    <location>
        <begin position="320"/>
        <end position="353"/>
    </location>
</feature>
<comment type="subcellular location">
    <subcellularLocation>
        <location evidence="1">Cell membrane</location>
        <topology evidence="1">Multi-pass membrane protein</topology>
    </subcellularLocation>
</comment>
<dbReference type="InterPro" id="IPR018076">
    <property type="entry name" value="T2SS_GspF_dom"/>
</dbReference>
<feature type="domain" description="Type II secretion system protein GspF" evidence="7">
    <location>
        <begin position="213"/>
        <end position="339"/>
    </location>
</feature>
<evidence type="ECO:0000256" key="5">
    <source>
        <dbReference type="ARBA" id="ARBA00023136"/>
    </source>
</evidence>
<dbReference type="AlphaFoldDB" id="A0A375HT14"/>
<proteinExistence type="predicted"/>
<feature type="transmembrane region" description="Helical" evidence="6">
    <location>
        <begin position="146"/>
        <end position="166"/>
    </location>
</feature>
<dbReference type="Proteomes" id="UP000256710">
    <property type="component" value="Unassembled WGS sequence"/>
</dbReference>
<reference evidence="10 11" key="1">
    <citation type="submission" date="2018-01" db="EMBL/GenBank/DDBJ databases">
        <authorList>
            <person name="Clerissi C."/>
        </authorList>
    </citation>
    <scope>NUCLEOTIDE SEQUENCE [LARGE SCALE GENOMIC DNA]</scope>
    <source>
        <strain evidence="8">Cupriavidus taiwanensis STM 6082</strain>
        <strain evidence="9">Cupriavidus taiwanensis STM 6160</strain>
        <plasmid evidence="9">II</plasmid>
        <plasmid evidence="10">ii</plasmid>
    </source>
</reference>
<dbReference type="GO" id="GO:0005886">
    <property type="term" value="C:plasma membrane"/>
    <property type="evidence" value="ECO:0007669"/>
    <property type="project" value="UniProtKB-SubCell"/>
</dbReference>
<feature type="transmembrane region" description="Helical" evidence="6">
    <location>
        <begin position="6"/>
        <end position="26"/>
    </location>
</feature>